<dbReference type="Gene3D" id="2.40.50.140">
    <property type="entry name" value="Nucleic acid-binding proteins"/>
    <property type="match status" value="1"/>
</dbReference>
<dbReference type="PROSITE" id="PS51194">
    <property type="entry name" value="HELICASE_CTER"/>
    <property type="match status" value="1"/>
</dbReference>
<dbReference type="InterPro" id="IPR001650">
    <property type="entry name" value="Helicase_C-like"/>
</dbReference>
<keyword evidence="3 11" id="KW-0378">Hydrolase</keyword>
<dbReference type="SMART" id="SM00490">
    <property type="entry name" value="HELICc"/>
    <property type="match status" value="1"/>
</dbReference>
<dbReference type="Proteomes" id="UP000594001">
    <property type="component" value="Chromosome"/>
</dbReference>
<keyword evidence="7" id="KW-0234">DNA repair</keyword>
<evidence type="ECO:0000256" key="6">
    <source>
        <dbReference type="ARBA" id="ARBA00023125"/>
    </source>
</evidence>
<dbReference type="Pfam" id="PF19833">
    <property type="entry name" value="RecG_dom3_C"/>
    <property type="match status" value="1"/>
</dbReference>
<evidence type="ECO:0000256" key="1">
    <source>
        <dbReference type="ARBA" id="ARBA00022741"/>
    </source>
</evidence>
<dbReference type="InterPro" id="IPR014001">
    <property type="entry name" value="Helicase_ATP-bd"/>
</dbReference>
<dbReference type="RefSeq" id="WP_350332181.1">
    <property type="nucleotide sequence ID" value="NZ_CP054719.1"/>
</dbReference>
<dbReference type="PANTHER" id="PTHR47964">
    <property type="entry name" value="ATP-DEPENDENT DNA HELICASE HOMOLOG RECG, CHLOROPLASTIC"/>
    <property type="match status" value="1"/>
</dbReference>
<evidence type="ECO:0000313" key="11">
    <source>
        <dbReference type="EMBL" id="QOL19427.1"/>
    </source>
</evidence>
<dbReference type="Pfam" id="PF00270">
    <property type="entry name" value="DEAD"/>
    <property type="match status" value="1"/>
</dbReference>
<keyword evidence="2" id="KW-0227">DNA damage</keyword>
<evidence type="ECO:0000256" key="8">
    <source>
        <dbReference type="ARBA" id="ARBA00049819"/>
    </source>
</evidence>
<evidence type="ECO:0000256" key="3">
    <source>
        <dbReference type="ARBA" id="ARBA00022801"/>
    </source>
</evidence>
<dbReference type="InterPro" id="IPR047112">
    <property type="entry name" value="RecG/Mfd"/>
</dbReference>
<protein>
    <recommendedName>
        <fullName evidence="8">Probable DNA 3'-5' helicase RecG</fullName>
    </recommendedName>
</protein>
<gene>
    <name evidence="11" type="primary">recG</name>
    <name evidence="11" type="ORF">CPBP_00179</name>
</gene>
<dbReference type="InterPro" id="IPR027417">
    <property type="entry name" value="P-loop_NTPase"/>
</dbReference>
<feature type="domain" description="Helicase C-terminal" evidence="10">
    <location>
        <begin position="459"/>
        <end position="629"/>
    </location>
</feature>
<feature type="domain" description="Helicase ATP-binding" evidence="9">
    <location>
        <begin position="289"/>
        <end position="450"/>
    </location>
</feature>
<dbReference type="InterPro" id="IPR045562">
    <property type="entry name" value="RecG_dom3_C"/>
</dbReference>
<keyword evidence="4 11" id="KW-0347">Helicase</keyword>
<dbReference type="InterPro" id="IPR011545">
    <property type="entry name" value="DEAD/DEAH_box_helicase_dom"/>
</dbReference>
<dbReference type="InterPro" id="IPR033454">
    <property type="entry name" value="RecG_wedge"/>
</dbReference>
<dbReference type="PANTHER" id="PTHR47964:SF1">
    <property type="entry name" value="ATP-DEPENDENT DNA HELICASE HOMOLOG RECG, CHLOROPLASTIC"/>
    <property type="match status" value="1"/>
</dbReference>
<evidence type="ECO:0000256" key="7">
    <source>
        <dbReference type="ARBA" id="ARBA00023204"/>
    </source>
</evidence>
<dbReference type="SUPFAM" id="SSF50249">
    <property type="entry name" value="Nucleic acid-binding proteins"/>
    <property type="match status" value="1"/>
</dbReference>
<reference evidence="11 12" key="1">
    <citation type="submission" date="2020-06" db="EMBL/GenBank/DDBJ databases">
        <title>The endosymbiont of the kinetoplastid Bodo saltans is a Paracaedibacter-like alpha-proteobacterium possessing a putative toxin-antitoxin system.</title>
        <authorList>
            <person name="Midha S."/>
            <person name="Rigden D.J."/>
            <person name="Siozios S."/>
            <person name="Hurst G.D.D."/>
            <person name="Jackson A.P."/>
        </authorList>
    </citation>
    <scope>NUCLEOTIDE SEQUENCE [LARGE SCALE GENOMIC DNA]</scope>
    <source>
        <strain evidence="11">Lake Konstanz</strain>
    </source>
</reference>
<keyword evidence="6" id="KW-0238">DNA-binding</keyword>
<accession>A0A7L9RS40</accession>
<dbReference type="GO" id="GO:0005524">
    <property type="term" value="F:ATP binding"/>
    <property type="evidence" value="ECO:0007669"/>
    <property type="project" value="UniProtKB-KW"/>
</dbReference>
<dbReference type="Pfam" id="PF00271">
    <property type="entry name" value="Helicase_C"/>
    <property type="match status" value="1"/>
</dbReference>
<dbReference type="GO" id="GO:0003677">
    <property type="term" value="F:DNA binding"/>
    <property type="evidence" value="ECO:0007669"/>
    <property type="project" value="UniProtKB-KW"/>
</dbReference>
<dbReference type="EMBL" id="CP054719">
    <property type="protein sequence ID" value="QOL19427.1"/>
    <property type="molecule type" value="Genomic_DNA"/>
</dbReference>
<dbReference type="SMART" id="SM00487">
    <property type="entry name" value="DEXDc"/>
    <property type="match status" value="1"/>
</dbReference>
<proteinExistence type="predicted"/>
<keyword evidence="1" id="KW-0547">Nucleotide-binding</keyword>
<evidence type="ECO:0000259" key="10">
    <source>
        <dbReference type="PROSITE" id="PS51194"/>
    </source>
</evidence>
<dbReference type="SUPFAM" id="SSF52540">
    <property type="entry name" value="P-loop containing nucleoside triphosphate hydrolases"/>
    <property type="match status" value="2"/>
</dbReference>
<evidence type="ECO:0000256" key="5">
    <source>
        <dbReference type="ARBA" id="ARBA00022840"/>
    </source>
</evidence>
<keyword evidence="12" id="KW-1185">Reference proteome</keyword>
<dbReference type="GO" id="GO:0003678">
    <property type="term" value="F:DNA helicase activity"/>
    <property type="evidence" value="ECO:0007669"/>
    <property type="project" value="TreeGrafter"/>
</dbReference>
<dbReference type="Pfam" id="PF17191">
    <property type="entry name" value="RecG_wedge"/>
    <property type="match status" value="1"/>
</dbReference>
<evidence type="ECO:0000256" key="4">
    <source>
        <dbReference type="ARBA" id="ARBA00022806"/>
    </source>
</evidence>
<sequence length="703" mass="78809">MDITIRPDLILFEPIARRLKLSPYHKGILSRLNIFTVKDLLFHLPNSVQSRRFFETIQDLKTFYSDPKNISIKAGIVGEVVVHETTKVNHIPTRVVVKDATGGMEIIFFHIKPSYLLTKLPVGRRFAFGGAINTYLGRIHMVQPDVILDPLQKSTLDGNDRIYGLTKGLSQNFFRKIMPSIIGALPNIPEWDDATVKDHNWPNWTIAIKSLHTADSDMDLAPTTPARQRLAYDEFLAHQVSMILIKQAYHRAAGIPKLCQGALVQKALELIPFKLTNAQVMALNQTLDDLKDTHQMHRLIQGDVGSGKTIVALLAMLHTVESGFQATLLAPTDILARQHFATIKPMCDQLGVEIRLFTGRDKTKERRINNEDLQSGKIQIAVGTHALIQETIQFQNLGLTVIDEQHKFGVAQRAALSEKGHFIDTLFMSATPIPRTIVLARYGDLDVSIIGEKPPGRKDIKTLVMPVTKEAELIASLDRSINTGNQIYWVCPLIEESEVLDLTASEDRYKQLCEALPHRRIGMVHGRMKGPEKDAVMAEFKQGNLDILVATTVIEVGVDVPKATVMVIEHAERFGLAQLHQLRGRIGRNDQESTCILLYAPNPTEIAQSRLKIMRETNDGFKIAEEDLKLRGGGEVASTRQSGFPDYIFGDPFEHRQLMELAYNNATKLLKENPDLSGITGDAVRLLLKLYNRDDTLRYVRSG</sequence>
<dbReference type="NCBIfam" id="NF008164">
    <property type="entry name" value="PRK10917.1-2"/>
    <property type="match status" value="1"/>
</dbReference>
<evidence type="ECO:0000256" key="2">
    <source>
        <dbReference type="ARBA" id="ARBA00022763"/>
    </source>
</evidence>
<dbReference type="GO" id="GO:0016787">
    <property type="term" value="F:hydrolase activity"/>
    <property type="evidence" value="ECO:0007669"/>
    <property type="project" value="UniProtKB-KW"/>
</dbReference>
<dbReference type="NCBIfam" id="NF008168">
    <property type="entry name" value="PRK10917.2-2"/>
    <property type="match status" value="1"/>
</dbReference>
<organism evidence="11 12">
    <name type="scientific">Candidatus Bodocaedibacter vickermanii</name>
    <dbReference type="NCBI Taxonomy" id="2741701"/>
    <lineage>
        <taxon>Bacteria</taxon>
        <taxon>Pseudomonadati</taxon>
        <taxon>Pseudomonadota</taxon>
        <taxon>Alphaproteobacteria</taxon>
        <taxon>Holosporales</taxon>
        <taxon>Candidatus Paracaedibacteraceae</taxon>
        <taxon>Candidatus Bodocaedibacter</taxon>
    </lineage>
</organism>
<dbReference type="KEGG" id="pbal:CPBP_00179"/>
<dbReference type="CDD" id="cd17992">
    <property type="entry name" value="DEXHc_RecG"/>
    <property type="match status" value="1"/>
</dbReference>
<dbReference type="AlphaFoldDB" id="A0A7L9RS40"/>
<dbReference type="PROSITE" id="PS51192">
    <property type="entry name" value="HELICASE_ATP_BIND_1"/>
    <property type="match status" value="1"/>
</dbReference>
<dbReference type="Gene3D" id="3.40.50.300">
    <property type="entry name" value="P-loop containing nucleotide triphosphate hydrolases"/>
    <property type="match status" value="2"/>
</dbReference>
<dbReference type="GO" id="GO:0006281">
    <property type="term" value="P:DNA repair"/>
    <property type="evidence" value="ECO:0007669"/>
    <property type="project" value="UniProtKB-KW"/>
</dbReference>
<evidence type="ECO:0000313" key="12">
    <source>
        <dbReference type="Proteomes" id="UP000594001"/>
    </source>
</evidence>
<keyword evidence="5" id="KW-0067">ATP-binding</keyword>
<name>A0A7L9RS40_9PROT</name>
<dbReference type="InterPro" id="IPR012340">
    <property type="entry name" value="NA-bd_OB-fold"/>
</dbReference>
<dbReference type="CDD" id="cd04488">
    <property type="entry name" value="RecG_wedge_OBF"/>
    <property type="match status" value="1"/>
</dbReference>
<evidence type="ECO:0000259" key="9">
    <source>
        <dbReference type="PROSITE" id="PS51192"/>
    </source>
</evidence>